<dbReference type="EMBL" id="JFFI01002432">
    <property type="protein sequence ID" value="KXH33784.1"/>
    <property type="molecule type" value="Genomic_DNA"/>
</dbReference>
<proteinExistence type="predicted"/>
<dbReference type="Proteomes" id="UP000070121">
    <property type="component" value="Unassembled WGS sequence"/>
</dbReference>
<reference evidence="1 2" key="1">
    <citation type="submission" date="2014-02" db="EMBL/GenBank/DDBJ databases">
        <title>The genome sequence of Colletotrichum salicis CBS 607.94.</title>
        <authorList>
            <person name="Baroncelli R."/>
            <person name="Thon M.R."/>
        </authorList>
    </citation>
    <scope>NUCLEOTIDE SEQUENCE [LARGE SCALE GENOMIC DNA]</scope>
    <source>
        <strain evidence="1 2">CBS 607.94</strain>
    </source>
</reference>
<name>A0A135SCZ3_9PEZI</name>
<gene>
    <name evidence="1" type="ORF">CSAL01_09295</name>
</gene>
<evidence type="ECO:0000313" key="2">
    <source>
        <dbReference type="Proteomes" id="UP000070121"/>
    </source>
</evidence>
<keyword evidence="2" id="KW-1185">Reference proteome</keyword>
<sequence length="107" mass="11776">MVSRARSVTLPSPVPYADVAQQLMVAGVEESRRIRRQCREGERKICFKANIEVHDLVSPASTITAPSTATRSRTLACGRMTRPKTWQKNAQGMLPKAHVWGAQLSGS</sequence>
<organism evidence="1 2">
    <name type="scientific">Colletotrichum salicis</name>
    <dbReference type="NCBI Taxonomy" id="1209931"/>
    <lineage>
        <taxon>Eukaryota</taxon>
        <taxon>Fungi</taxon>
        <taxon>Dikarya</taxon>
        <taxon>Ascomycota</taxon>
        <taxon>Pezizomycotina</taxon>
        <taxon>Sordariomycetes</taxon>
        <taxon>Hypocreomycetidae</taxon>
        <taxon>Glomerellales</taxon>
        <taxon>Glomerellaceae</taxon>
        <taxon>Colletotrichum</taxon>
        <taxon>Colletotrichum acutatum species complex</taxon>
    </lineage>
</organism>
<comment type="caution">
    <text evidence="1">The sequence shown here is derived from an EMBL/GenBank/DDBJ whole genome shotgun (WGS) entry which is preliminary data.</text>
</comment>
<accession>A0A135SCZ3</accession>
<evidence type="ECO:0000313" key="1">
    <source>
        <dbReference type="EMBL" id="KXH33784.1"/>
    </source>
</evidence>
<dbReference type="AlphaFoldDB" id="A0A135SCZ3"/>
<protein>
    <submittedName>
        <fullName evidence="1">Uncharacterized protein</fullName>
    </submittedName>
</protein>